<evidence type="ECO:0000313" key="2">
    <source>
        <dbReference type="EMBL" id="TFK03652.1"/>
    </source>
</evidence>
<reference evidence="2 3" key="1">
    <citation type="submission" date="2019-04" db="EMBL/GenBank/DDBJ databases">
        <title>Draft genome of the big-headed turtle Platysternon megacephalum.</title>
        <authorList>
            <person name="Gong S."/>
        </authorList>
    </citation>
    <scope>NUCLEOTIDE SEQUENCE [LARGE SCALE GENOMIC DNA]</scope>
    <source>
        <strain evidence="2">DO16091913</strain>
        <tissue evidence="2">Muscle</tissue>
    </source>
</reference>
<evidence type="ECO:0000256" key="1">
    <source>
        <dbReference type="SAM" id="MobiDB-lite"/>
    </source>
</evidence>
<name>A0A4D9E6Q1_9SAUR</name>
<dbReference type="Proteomes" id="UP000297703">
    <property type="component" value="Unassembled WGS sequence"/>
</dbReference>
<proteinExistence type="predicted"/>
<reference evidence="2 3" key="2">
    <citation type="submission" date="2019-04" db="EMBL/GenBank/DDBJ databases">
        <title>The genome sequence of big-headed turtle.</title>
        <authorList>
            <person name="Gong S."/>
        </authorList>
    </citation>
    <scope>NUCLEOTIDE SEQUENCE [LARGE SCALE GENOMIC DNA]</scope>
    <source>
        <strain evidence="2">DO16091913</strain>
        <tissue evidence="2">Muscle</tissue>
    </source>
</reference>
<sequence length="139" mass="15599">MQCFPREDYPLTAQFLEDKVSGIMGAVRCEQKLNGFGLIPVLYAENRPTSFCWDLEHQQSSHPLASPAPLLLDAKEPSTESEQTLVLFTHRSCRANASPARQLLLWHFALELRKRTMGKSAPAQEGEPEVSLKPPPWLA</sequence>
<keyword evidence="3" id="KW-1185">Reference proteome</keyword>
<keyword evidence="2" id="KW-0378">Hydrolase</keyword>
<feature type="region of interest" description="Disordered" evidence="1">
    <location>
        <begin position="118"/>
        <end position="139"/>
    </location>
</feature>
<organism evidence="2 3">
    <name type="scientific">Platysternon megacephalum</name>
    <name type="common">big-headed turtle</name>
    <dbReference type="NCBI Taxonomy" id="55544"/>
    <lineage>
        <taxon>Eukaryota</taxon>
        <taxon>Metazoa</taxon>
        <taxon>Chordata</taxon>
        <taxon>Craniata</taxon>
        <taxon>Vertebrata</taxon>
        <taxon>Euteleostomi</taxon>
        <taxon>Archelosauria</taxon>
        <taxon>Testudinata</taxon>
        <taxon>Testudines</taxon>
        <taxon>Cryptodira</taxon>
        <taxon>Durocryptodira</taxon>
        <taxon>Testudinoidea</taxon>
        <taxon>Platysternidae</taxon>
        <taxon>Platysternon</taxon>
    </lineage>
</organism>
<dbReference type="GO" id="GO:0016787">
    <property type="term" value="F:hydrolase activity"/>
    <property type="evidence" value="ECO:0007669"/>
    <property type="project" value="UniProtKB-KW"/>
</dbReference>
<gene>
    <name evidence="2" type="ORF">DR999_PMT13879</name>
</gene>
<dbReference type="EMBL" id="QXTE01000154">
    <property type="protein sequence ID" value="TFK03652.1"/>
    <property type="molecule type" value="Genomic_DNA"/>
</dbReference>
<accession>A0A4D9E6Q1</accession>
<protein>
    <submittedName>
        <fullName evidence="2">Ectonucleoside triphosphate diphosphohydrolase 6</fullName>
    </submittedName>
</protein>
<dbReference type="AlphaFoldDB" id="A0A4D9E6Q1"/>
<comment type="caution">
    <text evidence="2">The sequence shown here is derived from an EMBL/GenBank/DDBJ whole genome shotgun (WGS) entry which is preliminary data.</text>
</comment>
<evidence type="ECO:0000313" key="3">
    <source>
        <dbReference type="Proteomes" id="UP000297703"/>
    </source>
</evidence>